<organism evidence="2">
    <name type="scientific">Timema shepardi</name>
    <name type="common">Walking stick</name>
    <dbReference type="NCBI Taxonomy" id="629360"/>
    <lineage>
        <taxon>Eukaryota</taxon>
        <taxon>Metazoa</taxon>
        <taxon>Ecdysozoa</taxon>
        <taxon>Arthropoda</taxon>
        <taxon>Hexapoda</taxon>
        <taxon>Insecta</taxon>
        <taxon>Pterygota</taxon>
        <taxon>Neoptera</taxon>
        <taxon>Polyneoptera</taxon>
        <taxon>Phasmatodea</taxon>
        <taxon>Timematodea</taxon>
        <taxon>Timematoidea</taxon>
        <taxon>Timematidae</taxon>
        <taxon>Timema</taxon>
    </lineage>
</organism>
<sequence length="125" mass="14826">MRPSKRVLILNLFGKNEISRGHNRSREHFRNCKEMRSLTCNRRQHVTWYMLPPVALKEEEWQHPHPMDETACQSPEEHIHIVARHKKVCMSQHLQLTDETALPIPRATYSRNGSLPLSKEEPRER</sequence>
<accession>A0A7R9AT04</accession>
<feature type="region of interest" description="Disordered" evidence="1">
    <location>
        <begin position="103"/>
        <end position="125"/>
    </location>
</feature>
<protein>
    <submittedName>
        <fullName evidence="2">Uncharacterized protein</fullName>
    </submittedName>
</protein>
<evidence type="ECO:0000256" key="1">
    <source>
        <dbReference type="SAM" id="MobiDB-lite"/>
    </source>
</evidence>
<reference evidence="2" key="1">
    <citation type="submission" date="2020-11" db="EMBL/GenBank/DDBJ databases">
        <authorList>
            <person name="Tran Van P."/>
        </authorList>
    </citation>
    <scope>NUCLEOTIDE SEQUENCE</scope>
</reference>
<dbReference type="EMBL" id="OC001301">
    <property type="protein sequence ID" value="CAD7259601.1"/>
    <property type="molecule type" value="Genomic_DNA"/>
</dbReference>
<dbReference type="AlphaFoldDB" id="A0A7R9AT04"/>
<name>A0A7R9AT04_TIMSH</name>
<proteinExistence type="predicted"/>
<gene>
    <name evidence="2" type="ORF">TSIB3V08_LOCUS3805</name>
</gene>
<evidence type="ECO:0000313" key="2">
    <source>
        <dbReference type="EMBL" id="CAD7259601.1"/>
    </source>
</evidence>